<keyword evidence="3 6" id="KW-0732">Signal</keyword>
<keyword evidence="4" id="KW-0472">Membrane</keyword>
<evidence type="ECO:0000256" key="4">
    <source>
        <dbReference type="ARBA" id="ARBA00023136"/>
    </source>
</evidence>
<dbReference type="RefSeq" id="WP_249213229.1">
    <property type="nucleotide sequence ID" value="NZ_BAAAFW010000017.1"/>
</dbReference>
<proteinExistence type="inferred from homology"/>
<dbReference type="SUPFAM" id="SSF56935">
    <property type="entry name" value="Porins"/>
    <property type="match status" value="1"/>
</dbReference>
<comment type="similarity">
    <text evidence="2">Belongs to the MipA/OmpV family.</text>
</comment>
<evidence type="ECO:0000256" key="6">
    <source>
        <dbReference type="SAM" id="SignalP"/>
    </source>
</evidence>
<sequence length="249" mass="27950">MKKSLFCVSTLIGACFSGQVLAENTPLTLGASVLFMQSPYHGDKNKYYPLPLVDYQGEHFFISGWQAGYNLWKDDQDQFSLIITTSGEEFKPGKNDYSDMKRLDKRHMTLMGGGMWQHTADWGVLKTSLTGDVLDESNGLIWNTNWHYPLMIGGFSVNPGAGVSWNSAHQTDYYYGVSSAESARSGISRYHTGDSWNPYAEVSAIYPLTERWQLGFGGRYQWFDSAIKDSPMVAKSGQLMVWSGVSYTF</sequence>
<organism evidence="7 8">
    <name type="scientific">Tatumella punctata</name>
    <dbReference type="NCBI Taxonomy" id="399969"/>
    <lineage>
        <taxon>Bacteria</taxon>
        <taxon>Pseudomonadati</taxon>
        <taxon>Pseudomonadota</taxon>
        <taxon>Gammaproteobacteria</taxon>
        <taxon>Enterobacterales</taxon>
        <taxon>Erwiniaceae</taxon>
        <taxon>Tatumella</taxon>
    </lineage>
</organism>
<evidence type="ECO:0000256" key="5">
    <source>
        <dbReference type="ARBA" id="ARBA00023237"/>
    </source>
</evidence>
<dbReference type="EMBL" id="JBHSUC010000001">
    <property type="protein sequence ID" value="MFC6360631.1"/>
    <property type="molecule type" value="Genomic_DNA"/>
</dbReference>
<gene>
    <name evidence="7" type="ORF">ACFP73_00680</name>
</gene>
<dbReference type="Pfam" id="PF06629">
    <property type="entry name" value="MipA"/>
    <property type="match status" value="1"/>
</dbReference>
<dbReference type="Proteomes" id="UP001596215">
    <property type="component" value="Unassembled WGS sequence"/>
</dbReference>
<name>A0ABW1VLG5_9GAMM</name>
<accession>A0ABW1VLG5</accession>
<dbReference type="PROSITE" id="PS51257">
    <property type="entry name" value="PROKAR_LIPOPROTEIN"/>
    <property type="match status" value="1"/>
</dbReference>
<comment type="subcellular location">
    <subcellularLocation>
        <location evidence="1">Cell outer membrane</location>
    </subcellularLocation>
</comment>
<dbReference type="InterPro" id="IPR010583">
    <property type="entry name" value="MipA"/>
</dbReference>
<keyword evidence="8" id="KW-1185">Reference proteome</keyword>
<evidence type="ECO:0000313" key="7">
    <source>
        <dbReference type="EMBL" id="MFC6360631.1"/>
    </source>
</evidence>
<reference evidence="8" key="1">
    <citation type="journal article" date="2019" name="Int. J. Syst. Evol. Microbiol.">
        <title>The Global Catalogue of Microorganisms (GCM) 10K type strain sequencing project: providing services to taxonomists for standard genome sequencing and annotation.</title>
        <authorList>
            <consortium name="The Broad Institute Genomics Platform"/>
            <consortium name="The Broad Institute Genome Sequencing Center for Infectious Disease"/>
            <person name="Wu L."/>
            <person name="Ma J."/>
        </authorList>
    </citation>
    <scope>NUCLEOTIDE SEQUENCE [LARGE SCALE GENOMIC DNA]</scope>
    <source>
        <strain evidence="8">CGMCC 4.1530</strain>
    </source>
</reference>
<protein>
    <submittedName>
        <fullName evidence="7">MipA/OmpV family protein</fullName>
    </submittedName>
</protein>
<evidence type="ECO:0000256" key="2">
    <source>
        <dbReference type="ARBA" id="ARBA00005722"/>
    </source>
</evidence>
<evidence type="ECO:0000256" key="1">
    <source>
        <dbReference type="ARBA" id="ARBA00004442"/>
    </source>
</evidence>
<feature type="chain" id="PRO_5046753691" evidence="6">
    <location>
        <begin position="23"/>
        <end position="249"/>
    </location>
</feature>
<keyword evidence="5" id="KW-0998">Cell outer membrane</keyword>
<evidence type="ECO:0000313" key="8">
    <source>
        <dbReference type="Proteomes" id="UP001596215"/>
    </source>
</evidence>
<dbReference type="PANTHER" id="PTHR38776:SF1">
    <property type="entry name" value="MLTA-INTERACTING PROTEIN-RELATED"/>
    <property type="match status" value="1"/>
</dbReference>
<feature type="signal peptide" evidence="6">
    <location>
        <begin position="1"/>
        <end position="22"/>
    </location>
</feature>
<dbReference type="PANTHER" id="PTHR38776">
    <property type="entry name" value="MLTA-INTERACTING PROTEIN-RELATED"/>
    <property type="match status" value="1"/>
</dbReference>
<dbReference type="InterPro" id="IPR036942">
    <property type="entry name" value="Beta-barrel_TonB_sf"/>
</dbReference>
<evidence type="ECO:0000256" key="3">
    <source>
        <dbReference type="ARBA" id="ARBA00022729"/>
    </source>
</evidence>
<dbReference type="Gene3D" id="2.40.170.20">
    <property type="entry name" value="TonB-dependent receptor, beta-barrel domain"/>
    <property type="match status" value="1"/>
</dbReference>
<comment type="caution">
    <text evidence="7">The sequence shown here is derived from an EMBL/GenBank/DDBJ whole genome shotgun (WGS) entry which is preliminary data.</text>
</comment>